<organism evidence="1 2">
    <name type="scientific">Byssochlamys spectabilis (strain No. 5 / NBRC 109023)</name>
    <name type="common">Paecilomyces variotii</name>
    <dbReference type="NCBI Taxonomy" id="1356009"/>
    <lineage>
        <taxon>Eukaryota</taxon>
        <taxon>Fungi</taxon>
        <taxon>Dikarya</taxon>
        <taxon>Ascomycota</taxon>
        <taxon>Pezizomycotina</taxon>
        <taxon>Eurotiomycetes</taxon>
        <taxon>Eurotiomycetidae</taxon>
        <taxon>Eurotiales</taxon>
        <taxon>Thermoascaceae</taxon>
        <taxon>Paecilomyces</taxon>
    </lineage>
</organism>
<dbReference type="HOGENOM" id="CLU_1272107_0_0_1"/>
<dbReference type="Proteomes" id="UP000018001">
    <property type="component" value="Unassembled WGS sequence"/>
</dbReference>
<gene>
    <name evidence="1" type="ORF">PVAR5_1252</name>
</gene>
<dbReference type="eggNOG" id="ENOG502RW6N">
    <property type="taxonomic scope" value="Eukaryota"/>
</dbReference>
<proteinExistence type="predicted"/>
<name>V5F993_BYSSN</name>
<dbReference type="OrthoDB" id="76567at2759"/>
<keyword evidence="2" id="KW-1185">Reference proteome</keyword>
<evidence type="ECO:0000313" key="2">
    <source>
        <dbReference type="Proteomes" id="UP000018001"/>
    </source>
</evidence>
<dbReference type="AlphaFoldDB" id="V5F993"/>
<dbReference type="EMBL" id="BAUL01000035">
    <property type="protein sequence ID" value="GAD92659.1"/>
    <property type="molecule type" value="Genomic_DNA"/>
</dbReference>
<dbReference type="InParanoid" id="V5F993"/>
<accession>V5F993</accession>
<comment type="caution">
    <text evidence="1">The sequence shown here is derived from an EMBL/GenBank/DDBJ whole genome shotgun (WGS) entry which is preliminary data.</text>
</comment>
<sequence>MTTDLVRDYLVLPIYRHHYIGFESFRDFLLGSLDSIRDNSVFYLAVLDFNSDDLVQLERRGLRNRLPKFTVLIDNNTGTMIIKLMPGVAQNRVSRLMNGFLRDRLVLLSLQRLLLPAGSARMRFPTGLEKEPDEQLMPRTRNALTDYPSFVLEVGVSETLSQLRRDARLWLTNTNGRTRLVLIVALNKTRKLMRFERWENSPNVVTRSTRSSTPTGT</sequence>
<evidence type="ECO:0000313" key="1">
    <source>
        <dbReference type="EMBL" id="GAD92659.1"/>
    </source>
</evidence>
<protein>
    <submittedName>
        <fullName evidence="1">Uncharacterized protein</fullName>
    </submittedName>
</protein>
<reference evidence="2" key="1">
    <citation type="journal article" date="2014" name="Genome Announc.">
        <title>Draft genome sequence of the formaldehyde-resistant fungus Byssochlamys spectabilis No. 5 (anamorph Paecilomyces variotii No. 5) (NBRC109023).</title>
        <authorList>
            <person name="Oka T."/>
            <person name="Ekino K."/>
            <person name="Fukuda K."/>
            <person name="Nomura Y."/>
        </authorList>
    </citation>
    <scope>NUCLEOTIDE SEQUENCE [LARGE SCALE GENOMIC DNA]</scope>
    <source>
        <strain evidence="2">No. 5 / NBRC 109023</strain>
    </source>
</reference>